<protein>
    <submittedName>
        <fullName evidence="2">Uncharacterized protein</fullName>
    </submittedName>
</protein>
<name>A0A1I6V4A2_9BACI</name>
<accession>A0A1I6V4A2</accession>
<gene>
    <name evidence="1" type="ORF">HMI01_29700</name>
    <name evidence="2" type="ORF">SAMN05421668_1443</name>
</gene>
<dbReference type="Proteomes" id="UP000199139">
    <property type="component" value="Unassembled WGS sequence"/>
</dbReference>
<evidence type="ECO:0000313" key="2">
    <source>
        <dbReference type="EMBL" id="SFT08533.1"/>
    </source>
</evidence>
<dbReference type="EMBL" id="BJWJ01000087">
    <property type="protein sequence ID" value="GEM05982.1"/>
    <property type="molecule type" value="Genomic_DNA"/>
</dbReference>
<keyword evidence="4" id="KW-1185">Reference proteome</keyword>
<dbReference type="RefSeq" id="WP_156321426.1">
    <property type="nucleotide sequence ID" value="NZ_BJWJ01000087.1"/>
</dbReference>
<reference evidence="1 4" key="2">
    <citation type="submission" date="2019-07" db="EMBL/GenBank/DDBJ databases">
        <title>Whole genome shotgun sequence of Halolactibacillus miurensis NBRC 100873.</title>
        <authorList>
            <person name="Hosoyama A."/>
            <person name="Uohara A."/>
            <person name="Ohji S."/>
            <person name="Ichikawa N."/>
        </authorList>
    </citation>
    <scope>NUCLEOTIDE SEQUENCE [LARGE SCALE GENOMIC DNA]</scope>
    <source>
        <strain evidence="1 4">NBRC 100873</strain>
    </source>
</reference>
<dbReference type="Proteomes" id="UP000321773">
    <property type="component" value="Unassembled WGS sequence"/>
</dbReference>
<evidence type="ECO:0000313" key="3">
    <source>
        <dbReference type="Proteomes" id="UP000199139"/>
    </source>
</evidence>
<reference evidence="2 3" key="1">
    <citation type="submission" date="2016-10" db="EMBL/GenBank/DDBJ databases">
        <authorList>
            <person name="de Groot N.N."/>
        </authorList>
    </citation>
    <scope>NUCLEOTIDE SEQUENCE [LARGE SCALE GENOMIC DNA]</scope>
    <source>
        <strain evidence="2 3">DSM 17074</strain>
    </source>
</reference>
<evidence type="ECO:0000313" key="1">
    <source>
        <dbReference type="EMBL" id="GEM05982.1"/>
    </source>
</evidence>
<dbReference type="AlphaFoldDB" id="A0A1I6V4A2"/>
<proteinExistence type="predicted"/>
<organism evidence="2 3">
    <name type="scientific">Halolactibacillus miurensis</name>
    <dbReference type="NCBI Taxonomy" id="306541"/>
    <lineage>
        <taxon>Bacteria</taxon>
        <taxon>Bacillati</taxon>
        <taxon>Bacillota</taxon>
        <taxon>Bacilli</taxon>
        <taxon>Bacillales</taxon>
        <taxon>Bacillaceae</taxon>
        <taxon>Halolactibacillus</taxon>
    </lineage>
</organism>
<dbReference type="EMBL" id="FPAI01000044">
    <property type="protein sequence ID" value="SFT08533.1"/>
    <property type="molecule type" value="Genomic_DNA"/>
</dbReference>
<evidence type="ECO:0000313" key="4">
    <source>
        <dbReference type="Proteomes" id="UP000321773"/>
    </source>
</evidence>
<sequence>MAKLLVEVEYNQKKLEELGLSIEDEIVGWIESDETEVFVNSIETIKK</sequence>